<comment type="caution">
    <text evidence="5">The sequence shown here is derived from an EMBL/GenBank/DDBJ whole genome shotgun (WGS) entry which is preliminary data.</text>
</comment>
<evidence type="ECO:0000259" key="4">
    <source>
        <dbReference type="Pfam" id="PF00407"/>
    </source>
</evidence>
<keyword evidence="6" id="KW-1185">Reference proteome</keyword>
<keyword evidence="2" id="KW-0611">Plant defense</keyword>
<dbReference type="EMBL" id="JARAOO010000009">
    <property type="protein sequence ID" value="KAJ7955164.1"/>
    <property type="molecule type" value="Genomic_DNA"/>
</dbReference>
<sequence>MGVFTYEHETSSVIPPARIFKAIILDADNFILKVAPQVIQKIEIIEGDGGIGSIRKVTFSDGGKTGFFKQINEVIDTENLKFHYSVIEGEVLGDKLEKALHEIKYLASPNGGTIVKTTDKFITKGDAEFSAEEAKIAYEKAVGLFKLFEAYLLANPDAYN</sequence>
<dbReference type="AlphaFoldDB" id="A0AAD7LBQ2"/>
<dbReference type="FunFam" id="3.30.530.20:FF:000007">
    <property type="entry name" value="Major pollen allergen Bet v 1-A"/>
    <property type="match status" value="1"/>
</dbReference>
<evidence type="ECO:0000256" key="2">
    <source>
        <dbReference type="ARBA" id="ARBA00022821"/>
    </source>
</evidence>
<evidence type="ECO:0000256" key="3">
    <source>
        <dbReference type="ARBA" id="ARBA00023265"/>
    </source>
</evidence>
<dbReference type="PANTHER" id="PTHR31213">
    <property type="entry name" value="OS08G0374000 PROTEIN-RELATED"/>
    <property type="match status" value="1"/>
</dbReference>
<dbReference type="GO" id="GO:0005634">
    <property type="term" value="C:nucleus"/>
    <property type="evidence" value="ECO:0007669"/>
    <property type="project" value="TreeGrafter"/>
</dbReference>
<evidence type="ECO:0000313" key="6">
    <source>
        <dbReference type="Proteomes" id="UP001163823"/>
    </source>
</evidence>
<dbReference type="SUPFAM" id="SSF55961">
    <property type="entry name" value="Bet v1-like"/>
    <property type="match status" value="1"/>
</dbReference>
<protein>
    <submittedName>
        <fullName evidence="5">Major allergen Mal d 1</fullName>
    </submittedName>
</protein>
<accession>A0AAD7LBQ2</accession>
<dbReference type="GO" id="GO:0010427">
    <property type="term" value="F:abscisic acid binding"/>
    <property type="evidence" value="ECO:0007669"/>
    <property type="project" value="InterPro"/>
</dbReference>
<dbReference type="GO" id="GO:0004864">
    <property type="term" value="F:protein phosphatase inhibitor activity"/>
    <property type="evidence" value="ECO:0007669"/>
    <property type="project" value="InterPro"/>
</dbReference>
<dbReference type="Proteomes" id="UP001163823">
    <property type="component" value="Chromosome 9"/>
</dbReference>
<dbReference type="Pfam" id="PF00407">
    <property type="entry name" value="Bet_v_1"/>
    <property type="match status" value="1"/>
</dbReference>
<dbReference type="InterPro" id="IPR050279">
    <property type="entry name" value="Plant_def-hormone_signal"/>
</dbReference>
<evidence type="ECO:0000256" key="1">
    <source>
        <dbReference type="ARBA" id="ARBA00009744"/>
    </source>
</evidence>
<dbReference type="CDD" id="cd07816">
    <property type="entry name" value="Bet_v1-like"/>
    <property type="match status" value="1"/>
</dbReference>
<dbReference type="Gene3D" id="3.30.530.20">
    <property type="match status" value="1"/>
</dbReference>
<dbReference type="InterPro" id="IPR000916">
    <property type="entry name" value="Bet_v_I/MLP"/>
</dbReference>
<comment type="similarity">
    <text evidence="1">Belongs to the BetVI family.</text>
</comment>
<dbReference type="GO" id="GO:0005737">
    <property type="term" value="C:cytoplasm"/>
    <property type="evidence" value="ECO:0007669"/>
    <property type="project" value="TreeGrafter"/>
</dbReference>
<evidence type="ECO:0000313" key="5">
    <source>
        <dbReference type="EMBL" id="KAJ7955164.1"/>
    </source>
</evidence>
<dbReference type="GO" id="GO:0009738">
    <property type="term" value="P:abscisic acid-activated signaling pathway"/>
    <property type="evidence" value="ECO:0007669"/>
    <property type="project" value="InterPro"/>
</dbReference>
<feature type="domain" description="Bet v I/Major latex protein" evidence="4">
    <location>
        <begin position="1"/>
        <end position="155"/>
    </location>
</feature>
<dbReference type="PANTHER" id="PTHR31213:SF55">
    <property type="entry name" value="STRESS-INDUCED PROTEIN SAM22"/>
    <property type="match status" value="1"/>
</dbReference>
<dbReference type="KEGG" id="qsa:O6P43_021799"/>
<dbReference type="GO" id="GO:0006952">
    <property type="term" value="P:defense response"/>
    <property type="evidence" value="ECO:0007669"/>
    <property type="project" value="UniProtKB-KW"/>
</dbReference>
<proteinExistence type="inferred from homology"/>
<dbReference type="PRINTS" id="PR00634">
    <property type="entry name" value="BETALLERGEN"/>
</dbReference>
<dbReference type="InterPro" id="IPR023393">
    <property type="entry name" value="START-like_dom_sf"/>
</dbReference>
<dbReference type="GO" id="GO:0038023">
    <property type="term" value="F:signaling receptor activity"/>
    <property type="evidence" value="ECO:0007669"/>
    <property type="project" value="InterPro"/>
</dbReference>
<organism evidence="5 6">
    <name type="scientific">Quillaja saponaria</name>
    <name type="common">Soap bark tree</name>
    <dbReference type="NCBI Taxonomy" id="32244"/>
    <lineage>
        <taxon>Eukaryota</taxon>
        <taxon>Viridiplantae</taxon>
        <taxon>Streptophyta</taxon>
        <taxon>Embryophyta</taxon>
        <taxon>Tracheophyta</taxon>
        <taxon>Spermatophyta</taxon>
        <taxon>Magnoliopsida</taxon>
        <taxon>eudicotyledons</taxon>
        <taxon>Gunneridae</taxon>
        <taxon>Pentapetalae</taxon>
        <taxon>rosids</taxon>
        <taxon>fabids</taxon>
        <taxon>Fabales</taxon>
        <taxon>Quillajaceae</taxon>
        <taxon>Quillaja</taxon>
    </lineage>
</organism>
<gene>
    <name evidence="5" type="ORF">O6P43_021799</name>
</gene>
<dbReference type="InterPro" id="IPR024949">
    <property type="entry name" value="Bet_v_I_allergen"/>
</dbReference>
<name>A0AAD7LBQ2_QUISA</name>
<keyword evidence="3" id="KW-0568">Pathogenesis-related protein</keyword>
<reference evidence="5" key="1">
    <citation type="journal article" date="2023" name="Science">
        <title>Elucidation of the pathway for biosynthesis of saponin adjuvants from the soapbark tree.</title>
        <authorList>
            <person name="Reed J."/>
            <person name="Orme A."/>
            <person name="El-Demerdash A."/>
            <person name="Owen C."/>
            <person name="Martin L.B.B."/>
            <person name="Misra R.C."/>
            <person name="Kikuchi S."/>
            <person name="Rejzek M."/>
            <person name="Martin A.C."/>
            <person name="Harkess A."/>
            <person name="Leebens-Mack J."/>
            <person name="Louveau T."/>
            <person name="Stephenson M.J."/>
            <person name="Osbourn A."/>
        </authorList>
    </citation>
    <scope>NUCLEOTIDE SEQUENCE</scope>
    <source>
        <strain evidence="5">S10</strain>
    </source>
</reference>